<keyword evidence="1" id="KW-0472">Membrane</keyword>
<keyword evidence="4" id="KW-0328">Glycosyltransferase</keyword>
<dbReference type="Proteomes" id="UP001610063">
    <property type="component" value="Unassembled WGS sequence"/>
</dbReference>
<dbReference type="CDD" id="cd03801">
    <property type="entry name" value="GT4_PimA-like"/>
    <property type="match status" value="1"/>
</dbReference>
<keyword evidence="4" id="KW-0808">Transferase</keyword>
<dbReference type="PANTHER" id="PTHR12526">
    <property type="entry name" value="GLYCOSYLTRANSFERASE"/>
    <property type="match status" value="1"/>
</dbReference>
<evidence type="ECO:0000313" key="5">
    <source>
        <dbReference type="Proteomes" id="UP001610063"/>
    </source>
</evidence>
<dbReference type="RefSeq" id="WP_395418863.1">
    <property type="nucleotide sequence ID" value="NZ_JBIPKE010000020.1"/>
</dbReference>
<accession>A0ABW7NE63</accession>
<gene>
    <name evidence="4" type="ORF">ACHKAR_18250</name>
</gene>
<dbReference type="Pfam" id="PF13439">
    <property type="entry name" value="Glyco_transf_4"/>
    <property type="match status" value="1"/>
</dbReference>
<dbReference type="EC" id="2.4.-.-" evidence="4"/>
<organism evidence="4 5">
    <name type="scientific">Marinoscillum luteum</name>
    <dbReference type="NCBI Taxonomy" id="861051"/>
    <lineage>
        <taxon>Bacteria</taxon>
        <taxon>Pseudomonadati</taxon>
        <taxon>Bacteroidota</taxon>
        <taxon>Cytophagia</taxon>
        <taxon>Cytophagales</taxon>
        <taxon>Reichenbachiellaceae</taxon>
        <taxon>Marinoscillum</taxon>
    </lineage>
</organism>
<feature type="domain" description="Glycosyltransferase subfamily 4-like N-terminal" evidence="3">
    <location>
        <begin position="35"/>
        <end position="152"/>
    </location>
</feature>
<dbReference type="InterPro" id="IPR028098">
    <property type="entry name" value="Glyco_trans_4-like_N"/>
</dbReference>
<evidence type="ECO:0000259" key="2">
    <source>
        <dbReference type="Pfam" id="PF00534"/>
    </source>
</evidence>
<dbReference type="Pfam" id="PF00534">
    <property type="entry name" value="Glycos_transf_1"/>
    <property type="match status" value="1"/>
</dbReference>
<dbReference type="SUPFAM" id="SSF53756">
    <property type="entry name" value="UDP-Glycosyltransferase/glycogen phosphorylase"/>
    <property type="match status" value="1"/>
</dbReference>
<keyword evidence="1" id="KW-0812">Transmembrane</keyword>
<sequence>MEILVISHKYPPSIGGMQTHCFKLVEELEKNHTIHPVIWKSNYPRGLFFLTVIFRVLIRLKRNPQIKCIYVNDGLMALICTPLLFLTSVPMYVTIHGLDVTFPSKFYQGWIRKYLNQYHKIITVSGPTTDLCLKKGVKPEKLTLIENAVDINFQEEPENPNFRSEFGHEIGANLEGKFLICSLGRAIPRKGFNWFTRNVYPSLPENAVYLVIARKFPQEKLFRWIQRLIPGRLFEKIRLLVGAEIDDTAVNDSIREMKLEGRVFYLSQFTHSRAKIFEIIKHCDLFVMPNIEIPGDYEGFGLVALEAASQGTLTLAANVDGIPSAVKDGINGYLIEGGNASEWSLKIRYFMDHPEELKASAQEFKTNTMTKGRSWDTMARRYAEVFSETPGPN</sequence>
<evidence type="ECO:0000259" key="3">
    <source>
        <dbReference type="Pfam" id="PF13439"/>
    </source>
</evidence>
<dbReference type="GO" id="GO:0016757">
    <property type="term" value="F:glycosyltransferase activity"/>
    <property type="evidence" value="ECO:0007669"/>
    <property type="project" value="UniProtKB-KW"/>
</dbReference>
<dbReference type="PANTHER" id="PTHR12526:SF630">
    <property type="entry name" value="GLYCOSYLTRANSFERASE"/>
    <property type="match status" value="1"/>
</dbReference>
<evidence type="ECO:0000256" key="1">
    <source>
        <dbReference type="SAM" id="Phobius"/>
    </source>
</evidence>
<proteinExistence type="predicted"/>
<name>A0ABW7NE63_9BACT</name>
<dbReference type="EMBL" id="JBIPKE010000020">
    <property type="protein sequence ID" value="MFH6985400.1"/>
    <property type="molecule type" value="Genomic_DNA"/>
</dbReference>
<keyword evidence="1" id="KW-1133">Transmembrane helix</keyword>
<reference evidence="4 5" key="1">
    <citation type="journal article" date="2013" name="Int. J. Syst. Evol. Microbiol.">
        <title>Marinoscillum luteum sp. nov., isolated from marine sediment.</title>
        <authorList>
            <person name="Cha I.T."/>
            <person name="Park S.J."/>
            <person name="Kim S.J."/>
            <person name="Kim J.G."/>
            <person name="Jung M.Y."/>
            <person name="Shin K.S."/>
            <person name="Kwon K.K."/>
            <person name="Yang S.H."/>
            <person name="Seo Y.S."/>
            <person name="Rhee S.K."/>
        </authorList>
    </citation>
    <scope>NUCLEOTIDE SEQUENCE [LARGE SCALE GENOMIC DNA]</scope>
    <source>
        <strain evidence="4 5">KCTC 23939</strain>
    </source>
</reference>
<feature type="domain" description="Glycosyl transferase family 1" evidence="2">
    <location>
        <begin position="230"/>
        <end position="359"/>
    </location>
</feature>
<evidence type="ECO:0000313" key="4">
    <source>
        <dbReference type="EMBL" id="MFH6985400.1"/>
    </source>
</evidence>
<protein>
    <submittedName>
        <fullName evidence="4">Glycosyltransferase family 4 protein</fullName>
        <ecNumber evidence="4">2.4.-.-</ecNumber>
    </submittedName>
</protein>
<feature type="transmembrane region" description="Helical" evidence="1">
    <location>
        <begin position="70"/>
        <end position="93"/>
    </location>
</feature>
<comment type="caution">
    <text evidence="4">The sequence shown here is derived from an EMBL/GenBank/DDBJ whole genome shotgun (WGS) entry which is preliminary data.</text>
</comment>
<keyword evidence="5" id="KW-1185">Reference proteome</keyword>
<dbReference type="Gene3D" id="3.40.50.2000">
    <property type="entry name" value="Glycogen Phosphorylase B"/>
    <property type="match status" value="2"/>
</dbReference>
<dbReference type="InterPro" id="IPR001296">
    <property type="entry name" value="Glyco_trans_1"/>
</dbReference>